<dbReference type="InParanoid" id="W7X6B3"/>
<feature type="region of interest" description="Disordered" evidence="1">
    <location>
        <begin position="166"/>
        <end position="187"/>
    </location>
</feature>
<dbReference type="GO" id="GO:0016301">
    <property type="term" value="F:kinase activity"/>
    <property type="evidence" value="ECO:0007669"/>
    <property type="project" value="UniProtKB-KW"/>
</dbReference>
<keyword evidence="3" id="KW-1185">Reference proteome</keyword>
<dbReference type="GeneID" id="24436950"/>
<evidence type="ECO:0000313" key="3">
    <source>
        <dbReference type="Proteomes" id="UP000009168"/>
    </source>
</evidence>
<keyword evidence="2" id="KW-0808">Transferase</keyword>
<evidence type="ECO:0000256" key="1">
    <source>
        <dbReference type="SAM" id="MobiDB-lite"/>
    </source>
</evidence>
<name>W7X6B3_TETTS</name>
<protein>
    <submittedName>
        <fullName evidence="2">Kinase domain protein</fullName>
    </submittedName>
</protein>
<keyword evidence="2" id="KW-0418">Kinase</keyword>
<dbReference type="RefSeq" id="XP_012652623.1">
    <property type="nucleotide sequence ID" value="XM_012797169.1"/>
</dbReference>
<evidence type="ECO:0000313" key="2">
    <source>
        <dbReference type="EMBL" id="EWS74910.1"/>
    </source>
</evidence>
<dbReference type="KEGG" id="tet:TTHERM_000040369"/>
<dbReference type="Proteomes" id="UP000009168">
    <property type="component" value="Unassembled WGS sequence"/>
</dbReference>
<sequence length="320" mass="36765">MRSQKNIIIKKTFIPITIENETNFQKDIKNISKLGSICIEGSHMRASGSAPNLHILARQSISPEEYLSLKKTSNEKKAEATSILLSLKNKENNKSLNKLKLQPLTTSNAKQNQLPSLPIPLTSIAKNTIELQQPVKNQLKGRNQSMKKLKPLNKLEYQIEETNLNEQATEEKQEQNKKPKKIKKKKESSKETQFFMKRIYSTQEALLEIIKVIQELEIIVEGDISSQELIKVIENLIKGKDEAKTQMSLCRKEESFNMIYEKIYPKILDAICSQEFSDQYQYINKKFTEILNQTPHVILSNANDESSQQLQQSSTSKSYF</sequence>
<gene>
    <name evidence="2" type="ORF">TTHERM_000040369</name>
</gene>
<proteinExistence type="predicted"/>
<reference evidence="3" key="1">
    <citation type="journal article" date="2006" name="PLoS Biol.">
        <title>Macronuclear genome sequence of the ciliate Tetrahymena thermophila, a model eukaryote.</title>
        <authorList>
            <person name="Eisen J.A."/>
            <person name="Coyne R.S."/>
            <person name="Wu M."/>
            <person name="Wu D."/>
            <person name="Thiagarajan M."/>
            <person name="Wortman J.R."/>
            <person name="Badger J.H."/>
            <person name="Ren Q."/>
            <person name="Amedeo P."/>
            <person name="Jones K.M."/>
            <person name="Tallon L.J."/>
            <person name="Delcher A.L."/>
            <person name="Salzberg S.L."/>
            <person name="Silva J.C."/>
            <person name="Haas B.J."/>
            <person name="Majoros W.H."/>
            <person name="Farzad M."/>
            <person name="Carlton J.M."/>
            <person name="Smith R.K. Jr."/>
            <person name="Garg J."/>
            <person name="Pearlman R.E."/>
            <person name="Karrer K.M."/>
            <person name="Sun L."/>
            <person name="Manning G."/>
            <person name="Elde N.C."/>
            <person name="Turkewitz A.P."/>
            <person name="Asai D.J."/>
            <person name="Wilkes D.E."/>
            <person name="Wang Y."/>
            <person name="Cai H."/>
            <person name="Collins K."/>
            <person name="Stewart B.A."/>
            <person name="Lee S.R."/>
            <person name="Wilamowska K."/>
            <person name="Weinberg Z."/>
            <person name="Ruzzo W.L."/>
            <person name="Wloga D."/>
            <person name="Gaertig J."/>
            <person name="Frankel J."/>
            <person name="Tsao C.-C."/>
            <person name="Gorovsky M.A."/>
            <person name="Keeling P.J."/>
            <person name="Waller R.F."/>
            <person name="Patron N.J."/>
            <person name="Cherry J.M."/>
            <person name="Stover N.A."/>
            <person name="Krieger C.J."/>
            <person name="del Toro C."/>
            <person name="Ryder H.F."/>
            <person name="Williamson S.C."/>
            <person name="Barbeau R.A."/>
            <person name="Hamilton E.P."/>
            <person name="Orias E."/>
        </authorList>
    </citation>
    <scope>NUCLEOTIDE SEQUENCE [LARGE SCALE GENOMIC DNA]</scope>
    <source>
        <strain evidence="3">SB210</strain>
    </source>
</reference>
<dbReference type="EMBL" id="GG662720">
    <property type="protein sequence ID" value="EWS74910.1"/>
    <property type="molecule type" value="Genomic_DNA"/>
</dbReference>
<organism evidence="2 3">
    <name type="scientific">Tetrahymena thermophila (strain SB210)</name>
    <dbReference type="NCBI Taxonomy" id="312017"/>
    <lineage>
        <taxon>Eukaryota</taxon>
        <taxon>Sar</taxon>
        <taxon>Alveolata</taxon>
        <taxon>Ciliophora</taxon>
        <taxon>Intramacronucleata</taxon>
        <taxon>Oligohymenophorea</taxon>
        <taxon>Hymenostomatida</taxon>
        <taxon>Tetrahymenina</taxon>
        <taxon>Tetrahymenidae</taxon>
        <taxon>Tetrahymena</taxon>
    </lineage>
</organism>
<dbReference type="AlphaFoldDB" id="W7X6B3"/>
<accession>W7X6B3</accession>
<feature type="compositionally biased region" description="Basic residues" evidence="1">
    <location>
        <begin position="178"/>
        <end position="187"/>
    </location>
</feature>